<dbReference type="OrthoDB" id="4807612at2"/>
<dbReference type="EMBL" id="RQVS01000002">
    <property type="protein sequence ID" value="RRJ88373.1"/>
    <property type="molecule type" value="Genomic_DNA"/>
</dbReference>
<evidence type="ECO:0000256" key="1">
    <source>
        <dbReference type="SAM" id="Phobius"/>
    </source>
</evidence>
<dbReference type="AlphaFoldDB" id="A0A3P3W6S4"/>
<sequence>MEDWWLNALWSITPTIIIGALFGLILYGAINADRKTRRDRARVEREEREAFAKKRDAEA</sequence>
<proteinExistence type="predicted"/>
<feature type="transmembrane region" description="Helical" evidence="1">
    <location>
        <begin position="12"/>
        <end position="30"/>
    </location>
</feature>
<evidence type="ECO:0000313" key="3">
    <source>
        <dbReference type="Proteomes" id="UP000274391"/>
    </source>
</evidence>
<name>A0A3P3W6S4_9MICO</name>
<gene>
    <name evidence="2" type="ORF">EG850_01750</name>
</gene>
<protein>
    <submittedName>
        <fullName evidence="2">Uncharacterized protein</fullName>
    </submittedName>
</protein>
<keyword evidence="3" id="KW-1185">Reference proteome</keyword>
<keyword evidence="1" id="KW-0472">Membrane</keyword>
<accession>A0A3P3W6S4</accession>
<reference evidence="2 3" key="1">
    <citation type="submission" date="2018-11" db="EMBL/GenBank/DDBJ databases">
        <title>YIM 102482-1 draft genome.</title>
        <authorList>
            <person name="Li G."/>
            <person name="Jiang Y."/>
        </authorList>
    </citation>
    <scope>NUCLEOTIDE SEQUENCE [LARGE SCALE GENOMIC DNA]</scope>
    <source>
        <strain evidence="2 3">YIM 102482-1</strain>
    </source>
</reference>
<dbReference type="Proteomes" id="UP000274391">
    <property type="component" value="Unassembled WGS sequence"/>
</dbReference>
<keyword evidence="1" id="KW-0812">Transmembrane</keyword>
<organism evidence="2 3">
    <name type="scientific">Gulosibacter macacae</name>
    <dbReference type="NCBI Taxonomy" id="2488791"/>
    <lineage>
        <taxon>Bacteria</taxon>
        <taxon>Bacillati</taxon>
        <taxon>Actinomycetota</taxon>
        <taxon>Actinomycetes</taxon>
        <taxon>Micrococcales</taxon>
        <taxon>Microbacteriaceae</taxon>
        <taxon>Gulosibacter</taxon>
    </lineage>
</organism>
<evidence type="ECO:0000313" key="2">
    <source>
        <dbReference type="EMBL" id="RRJ88373.1"/>
    </source>
</evidence>
<keyword evidence="1" id="KW-1133">Transmembrane helix</keyword>
<comment type="caution">
    <text evidence="2">The sequence shown here is derived from an EMBL/GenBank/DDBJ whole genome shotgun (WGS) entry which is preliminary data.</text>
</comment>